<keyword evidence="2" id="KW-0472">Membrane</keyword>
<comment type="similarity">
    <text evidence="1 2">Belongs to the outer membrane factor (OMF) (TC 1.B.17) family.</text>
</comment>
<dbReference type="EMBL" id="SLYB01000002">
    <property type="protein sequence ID" value="TCP97275.1"/>
    <property type="molecule type" value="Genomic_DNA"/>
</dbReference>
<dbReference type="PANTHER" id="PTHR30203:SF29">
    <property type="entry name" value="PROTEIN CYAE"/>
    <property type="match status" value="1"/>
</dbReference>
<reference evidence="4 5" key="1">
    <citation type="submission" date="2019-03" db="EMBL/GenBank/DDBJ databases">
        <title>Genomic Encyclopedia of Type Strains, Phase IV (KMG-IV): sequencing the most valuable type-strain genomes for metagenomic binning, comparative biology and taxonomic classification.</title>
        <authorList>
            <person name="Goeker M."/>
        </authorList>
    </citation>
    <scope>NUCLEOTIDE SEQUENCE [LARGE SCALE GENOMIC DNA]</scope>
    <source>
        <strain evidence="4 5">DSM 28404</strain>
    </source>
</reference>
<accession>A0A4R2T5D3</accession>
<dbReference type="InterPro" id="IPR003423">
    <property type="entry name" value="OMP_efflux"/>
</dbReference>
<feature type="chain" id="PRO_5021036900" evidence="2">
    <location>
        <begin position="18"/>
        <end position="463"/>
    </location>
</feature>
<dbReference type="Gene3D" id="2.20.200.10">
    <property type="entry name" value="Outer membrane efflux proteins (OEP)"/>
    <property type="match status" value="1"/>
</dbReference>
<evidence type="ECO:0000256" key="1">
    <source>
        <dbReference type="ARBA" id="ARBA00007613"/>
    </source>
</evidence>
<keyword evidence="2" id="KW-0732">Signal</keyword>
<evidence type="ECO:0000256" key="3">
    <source>
        <dbReference type="SAM" id="MobiDB-lite"/>
    </source>
</evidence>
<keyword evidence="2 4" id="KW-0449">Lipoprotein</keyword>
<feature type="region of interest" description="Disordered" evidence="3">
    <location>
        <begin position="258"/>
        <end position="281"/>
    </location>
</feature>
<evidence type="ECO:0000313" key="4">
    <source>
        <dbReference type="EMBL" id="TCP97275.1"/>
    </source>
</evidence>
<dbReference type="Pfam" id="PF02321">
    <property type="entry name" value="OEP"/>
    <property type="match status" value="2"/>
</dbReference>
<proteinExistence type="inferred from homology"/>
<feature type="signal peptide" evidence="2">
    <location>
        <begin position="1"/>
        <end position="17"/>
    </location>
</feature>
<dbReference type="NCBIfam" id="TIGR01845">
    <property type="entry name" value="outer_NodT"/>
    <property type="match status" value="1"/>
</dbReference>
<organism evidence="4 5">
    <name type="scientific">Cricetibacter osteomyelitidis</name>
    <dbReference type="NCBI Taxonomy" id="1521931"/>
    <lineage>
        <taxon>Bacteria</taxon>
        <taxon>Pseudomonadati</taxon>
        <taxon>Pseudomonadota</taxon>
        <taxon>Gammaproteobacteria</taxon>
        <taxon>Pasteurellales</taxon>
        <taxon>Pasteurellaceae</taxon>
        <taxon>Cricetibacter</taxon>
    </lineage>
</organism>
<dbReference type="GO" id="GO:0016020">
    <property type="term" value="C:membrane"/>
    <property type="evidence" value="ECO:0007669"/>
    <property type="project" value="InterPro"/>
</dbReference>
<dbReference type="SUPFAM" id="SSF56954">
    <property type="entry name" value="Outer membrane efflux proteins (OEP)"/>
    <property type="match status" value="1"/>
</dbReference>
<sequence>MKLTKLSFSLLVVLVLAACQNTQVDIATKVQLPAQFQQQGTAQIELSRWWQSWNDPVLSGLIEQGIQQNYDVQIARSRLNEANAQARLAQADLGPNVSAGGNAGERYSDVTIPTYSGNNIDSHGTQLTGGISAGWELDFFGQKRSDRDAAQFSALSVQEQIHAAQILVAANIAENYLKAKASQQQQANLKQQIAVLQRMKTYVQGRFNSGDATAYELNRISSQLTATQSAQSRLQAEYKQYVRAIAVLTGQTPQTFSLPDSSRNLLANQPQSPSGQTPQGLLERRPDIRAQAMSVQAQAARVASAKADLYPRFTLNFMGQGGHIDIDGDTALKGWASLLSLGINMPIFTNGRIQANIDAADARLKTALLNYDKTLLQALADVDNAYQMQQALVQQNRQLKSAVNSAQKSAADAEKLFRYGSRTLDETLNARLSAIQLQDNLIQSQLAQGSALISIYKALGGGW</sequence>
<dbReference type="PANTHER" id="PTHR30203">
    <property type="entry name" value="OUTER MEMBRANE CATION EFFLUX PROTEIN"/>
    <property type="match status" value="1"/>
</dbReference>
<dbReference type="PROSITE" id="PS51257">
    <property type="entry name" value="PROKAR_LIPOPROTEIN"/>
    <property type="match status" value="1"/>
</dbReference>
<comment type="caution">
    <text evidence="4">The sequence shown here is derived from an EMBL/GenBank/DDBJ whole genome shotgun (WGS) entry which is preliminary data.</text>
</comment>
<feature type="compositionally biased region" description="Polar residues" evidence="3">
    <location>
        <begin position="258"/>
        <end position="268"/>
    </location>
</feature>
<dbReference type="OrthoDB" id="9770517at2"/>
<gene>
    <name evidence="4" type="ORF">EDC44_10279</name>
</gene>
<dbReference type="Gene3D" id="1.20.1600.10">
    <property type="entry name" value="Outer membrane efflux proteins (OEP)"/>
    <property type="match status" value="1"/>
</dbReference>
<feature type="compositionally biased region" description="Low complexity" evidence="3">
    <location>
        <begin position="269"/>
        <end position="280"/>
    </location>
</feature>
<protein>
    <submittedName>
        <fullName evidence="4">NodT family efflux transporter outer membrane factor (OMF) lipoprotein</fullName>
    </submittedName>
</protein>
<dbReference type="Proteomes" id="UP000295763">
    <property type="component" value="Unassembled WGS sequence"/>
</dbReference>
<evidence type="ECO:0000313" key="5">
    <source>
        <dbReference type="Proteomes" id="UP000295763"/>
    </source>
</evidence>
<name>A0A4R2T5D3_9PAST</name>
<keyword evidence="2" id="KW-0812">Transmembrane</keyword>
<keyword evidence="5" id="KW-1185">Reference proteome</keyword>
<dbReference type="GO" id="GO:0015562">
    <property type="term" value="F:efflux transmembrane transporter activity"/>
    <property type="evidence" value="ECO:0007669"/>
    <property type="project" value="InterPro"/>
</dbReference>
<dbReference type="InterPro" id="IPR010131">
    <property type="entry name" value="MdtP/NodT-like"/>
</dbReference>
<dbReference type="RefSeq" id="WP_131974682.1">
    <property type="nucleotide sequence ID" value="NZ_SLYB01000002.1"/>
</dbReference>
<dbReference type="AlphaFoldDB" id="A0A4R2T5D3"/>
<evidence type="ECO:0000256" key="2">
    <source>
        <dbReference type="RuleBase" id="RU362097"/>
    </source>
</evidence>